<evidence type="ECO:0000313" key="3">
    <source>
        <dbReference type="Proteomes" id="UP000012371"/>
    </source>
</evidence>
<gene>
    <name evidence="2" type="ORF">LEP1GSC203_0371</name>
</gene>
<feature type="transmembrane region" description="Helical" evidence="1">
    <location>
        <begin position="124"/>
        <end position="146"/>
    </location>
</feature>
<dbReference type="RefSeq" id="WP_002974871.1">
    <property type="nucleotide sequence ID" value="NZ_AOGW02000014.1"/>
</dbReference>
<name>N1VLJ0_9LEPT</name>
<keyword evidence="1" id="KW-0812">Transmembrane</keyword>
<reference evidence="2" key="1">
    <citation type="submission" date="2013-03" db="EMBL/GenBank/DDBJ databases">
        <authorList>
            <person name="Harkins D.M."/>
            <person name="Durkin A.S."/>
            <person name="Brinkac L.M."/>
            <person name="Haft D.H."/>
            <person name="Selengut J.D."/>
            <person name="Sanka R."/>
            <person name="DePew J."/>
            <person name="Purushe J."/>
            <person name="Hartskeerl R.A."/>
            <person name="Ahmed A."/>
            <person name="van der Linden H."/>
            <person name="Goris M.G.A."/>
            <person name="Vinetz J.M."/>
            <person name="Sutton G.G."/>
            <person name="Nierman W.C."/>
            <person name="Fouts D.E."/>
        </authorList>
    </citation>
    <scope>NUCLEOTIDE SEQUENCE [LARGE SCALE GENOMIC DNA]</scope>
    <source>
        <strain evidence="2">LT 11-33</strain>
    </source>
</reference>
<comment type="caution">
    <text evidence="2">The sequence shown here is derived from an EMBL/GenBank/DDBJ whole genome shotgun (WGS) entry which is preliminary data.</text>
</comment>
<evidence type="ECO:0000256" key="1">
    <source>
        <dbReference type="SAM" id="Phobius"/>
    </source>
</evidence>
<keyword evidence="1" id="KW-0472">Membrane</keyword>
<evidence type="ECO:0000313" key="2">
    <source>
        <dbReference type="EMBL" id="EMY60589.1"/>
    </source>
</evidence>
<protein>
    <submittedName>
        <fullName evidence="2">Uncharacterized protein</fullName>
    </submittedName>
</protein>
<organism evidence="2 3">
    <name type="scientific">Leptospira terpstrae serovar Hualin str. LT 11-33 = ATCC 700639</name>
    <dbReference type="NCBI Taxonomy" id="1257025"/>
    <lineage>
        <taxon>Bacteria</taxon>
        <taxon>Pseudomonadati</taxon>
        <taxon>Spirochaetota</taxon>
        <taxon>Spirochaetia</taxon>
        <taxon>Leptospirales</taxon>
        <taxon>Leptospiraceae</taxon>
        <taxon>Leptospira</taxon>
    </lineage>
</organism>
<dbReference type="EMBL" id="AOGW02000014">
    <property type="protein sequence ID" value="EMY60589.1"/>
    <property type="molecule type" value="Genomic_DNA"/>
</dbReference>
<feature type="transmembrane region" description="Helical" evidence="1">
    <location>
        <begin position="16"/>
        <end position="35"/>
    </location>
</feature>
<keyword evidence="3" id="KW-1185">Reference proteome</keyword>
<dbReference type="AlphaFoldDB" id="N1VLJ0"/>
<accession>N1VLJ0</accession>
<proteinExistence type="predicted"/>
<sequence length="151" mass="17790">MNQKENFKYYAMKTKFFLYGSIFLIFITSSLSWPFKITSPKIFIIIPDEYCFYAHVGFNDPIEKIGADYFYTSHNKVQSNKKTKFEGKFDKHIKYPGFYEINSFNFPENVYFYRGKKVSSLLENLTLVGIFGTALSFIILVILSWIEINIK</sequence>
<keyword evidence="1" id="KW-1133">Transmembrane helix</keyword>
<dbReference type="Proteomes" id="UP000012371">
    <property type="component" value="Unassembled WGS sequence"/>
</dbReference>